<name>A0ABU1JZU7_9PROT</name>
<dbReference type="Proteomes" id="UP001262410">
    <property type="component" value="Unassembled WGS sequence"/>
</dbReference>
<dbReference type="PROSITE" id="PS50931">
    <property type="entry name" value="HTH_LYSR"/>
    <property type="match status" value="1"/>
</dbReference>
<keyword evidence="3 6" id="KW-0238">DNA-binding</keyword>
<keyword evidence="2" id="KW-0805">Transcription regulation</keyword>
<keyword evidence="7" id="KW-1185">Reference proteome</keyword>
<comment type="similarity">
    <text evidence="1">Belongs to the LysR transcriptional regulatory family.</text>
</comment>
<reference evidence="6 7" key="1">
    <citation type="submission" date="2023-07" db="EMBL/GenBank/DDBJ databases">
        <title>Sorghum-associated microbial communities from plants grown in Nebraska, USA.</title>
        <authorList>
            <person name="Schachtman D."/>
        </authorList>
    </citation>
    <scope>NUCLEOTIDE SEQUENCE [LARGE SCALE GENOMIC DNA]</scope>
    <source>
        <strain evidence="6 7">584</strain>
    </source>
</reference>
<dbReference type="InterPro" id="IPR058163">
    <property type="entry name" value="LysR-type_TF_proteobact-type"/>
</dbReference>
<dbReference type="CDD" id="cd08476">
    <property type="entry name" value="PBP2_CrgA_like_7"/>
    <property type="match status" value="1"/>
</dbReference>
<dbReference type="InterPro" id="IPR036390">
    <property type="entry name" value="WH_DNA-bd_sf"/>
</dbReference>
<feature type="domain" description="HTH lysR-type" evidence="5">
    <location>
        <begin position="1"/>
        <end position="59"/>
    </location>
</feature>
<evidence type="ECO:0000256" key="2">
    <source>
        <dbReference type="ARBA" id="ARBA00023015"/>
    </source>
</evidence>
<protein>
    <submittedName>
        <fullName evidence="6">DNA-binding transcriptional LysR family regulator</fullName>
    </submittedName>
</protein>
<keyword evidence="4" id="KW-0804">Transcription</keyword>
<accession>A0ABU1JZU7</accession>
<sequence>MDNLNGLAAFVRAAETRSFVAAGRLLGISASAVGKSVVRLEERLGARLFHRSTRRITLTAEGALFYERCQRILGDVADAEAELQHAMETPRGRLRVSVPAALHHLVVPVLPEFMRLYPEIELDLDFNDHMVDVIAEGLDAVIRSGTLTDSRLMARRVGPFRFHIVGSPDYLERRGVPQHPADLEHHACLRYKYPTAGTLQEWGLRTDPATPPWRLPATLVCNSAEALISGAQRGLGLIYMADFALRDTLASGALRPVLEPYEAAPGVFWLLWPSSRHLSPKLRAFVDFMCTRLIPAPEG</sequence>
<evidence type="ECO:0000313" key="6">
    <source>
        <dbReference type="EMBL" id="MDR6294146.1"/>
    </source>
</evidence>
<dbReference type="RefSeq" id="WP_309801574.1">
    <property type="nucleotide sequence ID" value="NZ_JAVDPW010000016.1"/>
</dbReference>
<comment type="caution">
    <text evidence="6">The sequence shown here is derived from an EMBL/GenBank/DDBJ whole genome shotgun (WGS) entry which is preliminary data.</text>
</comment>
<evidence type="ECO:0000259" key="5">
    <source>
        <dbReference type="PROSITE" id="PS50931"/>
    </source>
</evidence>
<dbReference type="PANTHER" id="PTHR30537">
    <property type="entry name" value="HTH-TYPE TRANSCRIPTIONAL REGULATOR"/>
    <property type="match status" value="1"/>
</dbReference>
<dbReference type="SUPFAM" id="SSF46785">
    <property type="entry name" value="Winged helix' DNA-binding domain"/>
    <property type="match status" value="1"/>
</dbReference>
<dbReference type="SUPFAM" id="SSF53850">
    <property type="entry name" value="Periplasmic binding protein-like II"/>
    <property type="match status" value="1"/>
</dbReference>
<organism evidence="6 7">
    <name type="scientific">Inquilinus ginsengisoli</name>
    <dbReference type="NCBI Taxonomy" id="363840"/>
    <lineage>
        <taxon>Bacteria</taxon>
        <taxon>Pseudomonadati</taxon>
        <taxon>Pseudomonadota</taxon>
        <taxon>Alphaproteobacteria</taxon>
        <taxon>Rhodospirillales</taxon>
        <taxon>Rhodospirillaceae</taxon>
        <taxon>Inquilinus</taxon>
    </lineage>
</organism>
<evidence type="ECO:0000256" key="1">
    <source>
        <dbReference type="ARBA" id="ARBA00009437"/>
    </source>
</evidence>
<evidence type="ECO:0000256" key="4">
    <source>
        <dbReference type="ARBA" id="ARBA00023163"/>
    </source>
</evidence>
<dbReference type="InterPro" id="IPR005119">
    <property type="entry name" value="LysR_subst-bd"/>
</dbReference>
<dbReference type="Gene3D" id="1.10.10.10">
    <property type="entry name" value="Winged helix-like DNA-binding domain superfamily/Winged helix DNA-binding domain"/>
    <property type="match status" value="1"/>
</dbReference>
<dbReference type="PANTHER" id="PTHR30537:SF72">
    <property type="entry name" value="LYSR FAMILY TRANSCRIPTIONAL REGULATOR"/>
    <property type="match status" value="1"/>
</dbReference>
<dbReference type="InterPro" id="IPR036388">
    <property type="entry name" value="WH-like_DNA-bd_sf"/>
</dbReference>
<gene>
    <name evidence="6" type="ORF">E9232_006700</name>
</gene>
<dbReference type="Gene3D" id="3.40.190.290">
    <property type="match status" value="1"/>
</dbReference>
<dbReference type="GO" id="GO:0003677">
    <property type="term" value="F:DNA binding"/>
    <property type="evidence" value="ECO:0007669"/>
    <property type="project" value="UniProtKB-KW"/>
</dbReference>
<proteinExistence type="inferred from homology"/>
<dbReference type="EMBL" id="JAVDPW010000016">
    <property type="protein sequence ID" value="MDR6294146.1"/>
    <property type="molecule type" value="Genomic_DNA"/>
</dbReference>
<evidence type="ECO:0000313" key="7">
    <source>
        <dbReference type="Proteomes" id="UP001262410"/>
    </source>
</evidence>
<dbReference type="InterPro" id="IPR000847">
    <property type="entry name" value="LysR_HTH_N"/>
</dbReference>
<evidence type="ECO:0000256" key="3">
    <source>
        <dbReference type="ARBA" id="ARBA00023125"/>
    </source>
</evidence>
<dbReference type="Pfam" id="PF00126">
    <property type="entry name" value="HTH_1"/>
    <property type="match status" value="1"/>
</dbReference>
<dbReference type="Pfam" id="PF03466">
    <property type="entry name" value="LysR_substrate"/>
    <property type="match status" value="1"/>
</dbReference>